<name>A0A843WD76_COLES</name>
<feature type="region of interest" description="Disordered" evidence="1">
    <location>
        <begin position="82"/>
        <end position="115"/>
    </location>
</feature>
<gene>
    <name evidence="2" type="ORF">Taro_033688</name>
</gene>
<sequence>MTTLLESESVQEDDKTLTVPLYRDKTPSTPTCLAHLGTWGSQLKRFGTRRIVTSRPGRDAATLRDPPVDVSMPVQRATCGVHADDEPKQRQPEHDVPECRDEYVTSPSITFRDRE</sequence>
<comment type="caution">
    <text evidence="2">The sequence shown here is derived from an EMBL/GenBank/DDBJ whole genome shotgun (WGS) entry which is preliminary data.</text>
</comment>
<reference evidence="2" key="1">
    <citation type="submission" date="2017-07" db="EMBL/GenBank/DDBJ databases">
        <title>Taro Niue Genome Assembly and Annotation.</title>
        <authorList>
            <person name="Atibalentja N."/>
            <person name="Keating K."/>
            <person name="Fields C.J."/>
        </authorList>
    </citation>
    <scope>NUCLEOTIDE SEQUENCE</scope>
    <source>
        <strain evidence="2">Niue_2</strain>
        <tissue evidence="2">Leaf</tissue>
    </source>
</reference>
<evidence type="ECO:0000313" key="3">
    <source>
        <dbReference type="Proteomes" id="UP000652761"/>
    </source>
</evidence>
<protein>
    <submittedName>
        <fullName evidence="2">Uncharacterized protein</fullName>
    </submittedName>
</protein>
<accession>A0A843WD76</accession>
<dbReference type="Proteomes" id="UP000652761">
    <property type="component" value="Unassembled WGS sequence"/>
</dbReference>
<organism evidence="2 3">
    <name type="scientific">Colocasia esculenta</name>
    <name type="common">Wild taro</name>
    <name type="synonym">Arum esculentum</name>
    <dbReference type="NCBI Taxonomy" id="4460"/>
    <lineage>
        <taxon>Eukaryota</taxon>
        <taxon>Viridiplantae</taxon>
        <taxon>Streptophyta</taxon>
        <taxon>Embryophyta</taxon>
        <taxon>Tracheophyta</taxon>
        <taxon>Spermatophyta</taxon>
        <taxon>Magnoliopsida</taxon>
        <taxon>Liliopsida</taxon>
        <taxon>Araceae</taxon>
        <taxon>Aroideae</taxon>
        <taxon>Colocasieae</taxon>
        <taxon>Colocasia</taxon>
    </lineage>
</organism>
<keyword evidence="3" id="KW-1185">Reference proteome</keyword>
<dbReference type="AlphaFoldDB" id="A0A843WD76"/>
<proteinExistence type="predicted"/>
<feature type="compositionally biased region" description="Basic and acidic residues" evidence="1">
    <location>
        <begin position="82"/>
        <end position="103"/>
    </location>
</feature>
<evidence type="ECO:0000313" key="2">
    <source>
        <dbReference type="EMBL" id="MQM00940.1"/>
    </source>
</evidence>
<dbReference type="EMBL" id="NMUH01002588">
    <property type="protein sequence ID" value="MQM00940.1"/>
    <property type="molecule type" value="Genomic_DNA"/>
</dbReference>
<evidence type="ECO:0000256" key="1">
    <source>
        <dbReference type="SAM" id="MobiDB-lite"/>
    </source>
</evidence>